<feature type="transmembrane region" description="Helical" evidence="1">
    <location>
        <begin position="184"/>
        <end position="202"/>
    </location>
</feature>
<gene>
    <name evidence="3" type="ORF">Clacol_002944</name>
</gene>
<proteinExistence type="predicted"/>
<feature type="transmembrane region" description="Helical" evidence="1">
    <location>
        <begin position="6"/>
        <end position="27"/>
    </location>
</feature>
<dbReference type="EMBL" id="BPWL01000003">
    <property type="protein sequence ID" value="GJJ08725.1"/>
    <property type="molecule type" value="Genomic_DNA"/>
</dbReference>
<dbReference type="Proteomes" id="UP001050691">
    <property type="component" value="Unassembled WGS sequence"/>
</dbReference>
<dbReference type="PANTHER" id="PTHR42109">
    <property type="entry name" value="UNPLACED GENOMIC SCAFFOLD UM_SCAF_CONTIG_1.265, WHOLE GENOME SHOTGUN SEQUENCE"/>
    <property type="match status" value="1"/>
</dbReference>
<keyword evidence="1" id="KW-0812">Transmembrane</keyword>
<keyword evidence="1" id="KW-1133">Transmembrane helix</keyword>
<protein>
    <recommendedName>
        <fullName evidence="2">DUF7702 domain-containing protein</fullName>
    </recommendedName>
</protein>
<sequence length="267" mass="29548">MALGPFGDIAIAEIIFYIPIACISLFVTFKHGFNRKLGWLFLFTFSIFRLVSAILTVVFRAMPNPAIGLVITATVLTSVGLSPLLLATHAFVSGMRNVFPRGSYVAPILRRPLTIARLLLVVALIMGAIGGSEQSPLNSPSTRNVGKILTRVAVIIFIAVYAFLFFVHIIFWRERNDIPPNFRRLLSGVSLALPPLCVRLVYSVLQAFGSTNKFSPVLGEWQFFLFMGLLMEYLVVLVYVITGLSISNEIEKDKSRPPNSTTEIPLV</sequence>
<reference evidence="3" key="1">
    <citation type="submission" date="2021-10" db="EMBL/GenBank/DDBJ databases">
        <title>De novo Genome Assembly of Clathrus columnatus (Basidiomycota, Fungi) Using Illumina and Nanopore Sequence Data.</title>
        <authorList>
            <person name="Ogiso-Tanaka E."/>
            <person name="Itagaki H."/>
            <person name="Hosoya T."/>
            <person name="Hosaka K."/>
        </authorList>
    </citation>
    <scope>NUCLEOTIDE SEQUENCE</scope>
    <source>
        <strain evidence="3">MO-923</strain>
    </source>
</reference>
<feature type="transmembrane region" description="Helical" evidence="1">
    <location>
        <begin position="39"/>
        <end position="61"/>
    </location>
</feature>
<dbReference type="PANTHER" id="PTHR42109:SF2">
    <property type="entry name" value="INTEGRAL MEMBRANE PROTEIN"/>
    <property type="match status" value="1"/>
</dbReference>
<comment type="caution">
    <text evidence="3">The sequence shown here is derived from an EMBL/GenBank/DDBJ whole genome shotgun (WGS) entry which is preliminary data.</text>
</comment>
<feature type="transmembrane region" description="Helical" evidence="1">
    <location>
        <begin position="67"/>
        <end position="92"/>
    </location>
</feature>
<dbReference type="Pfam" id="PF24800">
    <property type="entry name" value="DUF7702"/>
    <property type="match status" value="1"/>
</dbReference>
<feature type="transmembrane region" description="Helical" evidence="1">
    <location>
        <begin position="113"/>
        <end position="132"/>
    </location>
</feature>
<dbReference type="AlphaFoldDB" id="A0AAV5A9Y3"/>
<evidence type="ECO:0000313" key="3">
    <source>
        <dbReference type="EMBL" id="GJJ08725.1"/>
    </source>
</evidence>
<keyword evidence="1" id="KW-0472">Membrane</keyword>
<accession>A0AAV5A9Y3</accession>
<feature type="transmembrane region" description="Helical" evidence="1">
    <location>
        <begin position="152"/>
        <end position="172"/>
    </location>
</feature>
<feature type="domain" description="DUF7702" evidence="2">
    <location>
        <begin position="7"/>
        <end position="247"/>
    </location>
</feature>
<keyword evidence="4" id="KW-1185">Reference proteome</keyword>
<feature type="transmembrane region" description="Helical" evidence="1">
    <location>
        <begin position="222"/>
        <end position="246"/>
    </location>
</feature>
<evidence type="ECO:0000256" key="1">
    <source>
        <dbReference type="SAM" id="Phobius"/>
    </source>
</evidence>
<name>A0AAV5A9Y3_9AGAM</name>
<evidence type="ECO:0000259" key="2">
    <source>
        <dbReference type="Pfam" id="PF24800"/>
    </source>
</evidence>
<evidence type="ECO:0000313" key="4">
    <source>
        <dbReference type="Proteomes" id="UP001050691"/>
    </source>
</evidence>
<dbReference type="InterPro" id="IPR056119">
    <property type="entry name" value="DUF7702"/>
</dbReference>
<organism evidence="3 4">
    <name type="scientific">Clathrus columnatus</name>
    <dbReference type="NCBI Taxonomy" id="1419009"/>
    <lineage>
        <taxon>Eukaryota</taxon>
        <taxon>Fungi</taxon>
        <taxon>Dikarya</taxon>
        <taxon>Basidiomycota</taxon>
        <taxon>Agaricomycotina</taxon>
        <taxon>Agaricomycetes</taxon>
        <taxon>Phallomycetidae</taxon>
        <taxon>Phallales</taxon>
        <taxon>Clathraceae</taxon>
        <taxon>Clathrus</taxon>
    </lineage>
</organism>